<dbReference type="PANTHER" id="PTHR24093">
    <property type="entry name" value="CATION TRANSPORTING ATPASE"/>
    <property type="match status" value="1"/>
</dbReference>
<evidence type="ECO:0000256" key="8">
    <source>
        <dbReference type="ARBA" id="ARBA00022967"/>
    </source>
</evidence>
<keyword evidence="9 11" id="KW-1133">Transmembrane helix</keyword>
<keyword evidence="4" id="KW-0479">Metal-binding</keyword>
<feature type="transmembrane region" description="Helical" evidence="11">
    <location>
        <begin position="261"/>
        <end position="280"/>
    </location>
</feature>
<dbReference type="Gene3D" id="1.20.1110.10">
    <property type="entry name" value="Calcium-transporting ATPase, transmembrane domain"/>
    <property type="match status" value="1"/>
</dbReference>
<dbReference type="SMART" id="SM00831">
    <property type="entry name" value="Cation_ATPase_N"/>
    <property type="match status" value="1"/>
</dbReference>
<dbReference type="GO" id="GO:0005886">
    <property type="term" value="C:plasma membrane"/>
    <property type="evidence" value="ECO:0007669"/>
    <property type="project" value="UniProtKB-SubCell"/>
</dbReference>
<protein>
    <submittedName>
        <fullName evidence="13">Cation-translocating P-type ATPase</fullName>
    </submittedName>
</protein>
<organism evidence="13 14">
    <name type="scientific">Candidatus Desulfolinea nitratireducens</name>
    <dbReference type="NCBI Taxonomy" id="2841698"/>
    <lineage>
        <taxon>Bacteria</taxon>
        <taxon>Bacillati</taxon>
        <taxon>Chloroflexota</taxon>
        <taxon>Anaerolineae</taxon>
        <taxon>Anaerolineales</taxon>
        <taxon>Anaerolineales incertae sedis</taxon>
        <taxon>Candidatus Desulfolinea</taxon>
    </lineage>
</organism>
<evidence type="ECO:0000313" key="14">
    <source>
        <dbReference type="Proteomes" id="UP000614469"/>
    </source>
</evidence>
<reference evidence="13 14" key="1">
    <citation type="submission" date="2020-08" db="EMBL/GenBank/DDBJ databases">
        <title>Bridging the membrane lipid divide: bacteria of the FCB group superphylum have the potential to synthesize archaeal ether lipids.</title>
        <authorList>
            <person name="Villanueva L."/>
            <person name="Von Meijenfeldt F.A.B."/>
            <person name="Westbye A.B."/>
            <person name="Yadav S."/>
            <person name="Hopmans E.C."/>
            <person name="Dutilh B.E."/>
            <person name="Sinninghe Damste J.S."/>
        </authorList>
    </citation>
    <scope>NUCLEOTIDE SEQUENCE [LARGE SCALE GENOMIC DNA]</scope>
    <source>
        <strain evidence="13">NIOZ-UU36</strain>
    </source>
</reference>
<evidence type="ECO:0000256" key="4">
    <source>
        <dbReference type="ARBA" id="ARBA00022723"/>
    </source>
</evidence>
<feature type="domain" description="Cation-transporting P-type ATPase N-terminal" evidence="12">
    <location>
        <begin position="19"/>
        <end position="92"/>
    </location>
</feature>
<feature type="transmembrane region" description="Helical" evidence="11">
    <location>
        <begin position="96"/>
        <end position="112"/>
    </location>
</feature>
<evidence type="ECO:0000256" key="10">
    <source>
        <dbReference type="ARBA" id="ARBA00023136"/>
    </source>
</evidence>
<dbReference type="SUPFAM" id="SSF56784">
    <property type="entry name" value="HAD-like"/>
    <property type="match status" value="1"/>
</dbReference>
<dbReference type="PANTHER" id="PTHR24093:SF506">
    <property type="entry name" value="CATION-TRANSPORTING ATPASE PMA1"/>
    <property type="match status" value="1"/>
</dbReference>
<dbReference type="Proteomes" id="UP000614469">
    <property type="component" value="Unassembled WGS sequence"/>
</dbReference>
<evidence type="ECO:0000313" key="13">
    <source>
        <dbReference type="EMBL" id="MBC8336732.1"/>
    </source>
</evidence>
<dbReference type="Gene3D" id="3.40.1110.10">
    <property type="entry name" value="Calcium-transporting ATPase, cytoplasmic domain N"/>
    <property type="match status" value="1"/>
</dbReference>
<dbReference type="InterPro" id="IPR001757">
    <property type="entry name" value="P_typ_ATPase"/>
</dbReference>
<gene>
    <name evidence="13" type="ORF">H8E29_15830</name>
</gene>
<feature type="transmembrane region" description="Helical" evidence="11">
    <location>
        <begin position="300"/>
        <end position="330"/>
    </location>
</feature>
<feature type="transmembrane region" description="Helical" evidence="11">
    <location>
        <begin position="72"/>
        <end position="90"/>
    </location>
</feature>
<keyword evidence="8" id="KW-1278">Translocase</keyword>
<dbReference type="InterPro" id="IPR008250">
    <property type="entry name" value="ATPase_P-typ_transduc_dom_A_sf"/>
</dbReference>
<dbReference type="InterPro" id="IPR018303">
    <property type="entry name" value="ATPase_P-typ_P_site"/>
</dbReference>
<evidence type="ECO:0000256" key="1">
    <source>
        <dbReference type="ARBA" id="ARBA00004651"/>
    </source>
</evidence>
<feature type="transmembrane region" description="Helical" evidence="11">
    <location>
        <begin position="948"/>
        <end position="969"/>
    </location>
</feature>
<dbReference type="InterPro" id="IPR023214">
    <property type="entry name" value="HAD_sf"/>
</dbReference>
<keyword evidence="5" id="KW-0547">Nucleotide-binding</keyword>
<keyword evidence="6" id="KW-0067">ATP-binding</keyword>
<evidence type="ECO:0000256" key="3">
    <source>
        <dbReference type="ARBA" id="ARBA00022692"/>
    </source>
</evidence>
<dbReference type="GO" id="GO:0005524">
    <property type="term" value="F:ATP binding"/>
    <property type="evidence" value="ECO:0007669"/>
    <property type="project" value="UniProtKB-KW"/>
</dbReference>
<accession>A0A8J6TKL2</accession>
<evidence type="ECO:0000256" key="2">
    <source>
        <dbReference type="ARBA" id="ARBA00022475"/>
    </source>
</evidence>
<dbReference type="PROSITE" id="PS00154">
    <property type="entry name" value="ATPASE_E1_E2"/>
    <property type="match status" value="1"/>
</dbReference>
<evidence type="ECO:0000256" key="6">
    <source>
        <dbReference type="ARBA" id="ARBA00022840"/>
    </source>
</evidence>
<dbReference type="FunFam" id="1.20.1110.10:FF:000065">
    <property type="entry name" value="Sarcoplasmic/endoplasmic reticulum calcium ATPase 1"/>
    <property type="match status" value="1"/>
</dbReference>
<dbReference type="InterPro" id="IPR004014">
    <property type="entry name" value="ATPase_P-typ_cation-transptr_N"/>
</dbReference>
<dbReference type="InterPro" id="IPR023298">
    <property type="entry name" value="ATPase_P-typ_TM_dom_sf"/>
</dbReference>
<dbReference type="SFLD" id="SFLDG00002">
    <property type="entry name" value="C1.7:_P-type_atpase_like"/>
    <property type="match status" value="1"/>
</dbReference>
<comment type="caution">
    <text evidence="13">The sequence shown here is derived from an EMBL/GenBank/DDBJ whole genome shotgun (WGS) entry which is preliminary data.</text>
</comment>
<dbReference type="InterPro" id="IPR023299">
    <property type="entry name" value="ATPase_P-typ_cyto_dom_N"/>
</dbReference>
<dbReference type="SUPFAM" id="SSF81660">
    <property type="entry name" value="Metal cation-transporting ATPase, ATP-binding domain N"/>
    <property type="match status" value="1"/>
</dbReference>
<dbReference type="Pfam" id="PF00689">
    <property type="entry name" value="Cation_ATPase_C"/>
    <property type="match status" value="1"/>
</dbReference>
<feature type="transmembrane region" description="Helical" evidence="11">
    <location>
        <begin position="913"/>
        <end position="936"/>
    </location>
</feature>
<dbReference type="FunFam" id="2.70.150.10:FF:000016">
    <property type="entry name" value="Calcium-transporting P-type ATPase putative"/>
    <property type="match status" value="1"/>
</dbReference>
<proteinExistence type="predicted"/>
<keyword evidence="7" id="KW-0460">Magnesium</keyword>
<dbReference type="SUPFAM" id="SSF81653">
    <property type="entry name" value="Calcium ATPase, transduction domain A"/>
    <property type="match status" value="1"/>
</dbReference>
<dbReference type="InterPro" id="IPR006068">
    <property type="entry name" value="ATPase_P-typ_cation-transptr_C"/>
</dbReference>
<dbReference type="PRINTS" id="PR00120">
    <property type="entry name" value="HATPASE"/>
</dbReference>
<evidence type="ECO:0000256" key="9">
    <source>
        <dbReference type="ARBA" id="ARBA00022989"/>
    </source>
</evidence>
<feature type="transmembrane region" description="Helical" evidence="11">
    <location>
        <begin position="750"/>
        <end position="773"/>
    </location>
</feature>
<dbReference type="Pfam" id="PF08282">
    <property type="entry name" value="Hydrolase_3"/>
    <property type="match status" value="1"/>
</dbReference>
<dbReference type="InterPro" id="IPR036412">
    <property type="entry name" value="HAD-like_sf"/>
</dbReference>
<dbReference type="SUPFAM" id="SSF81665">
    <property type="entry name" value="Calcium ATPase, transmembrane domain M"/>
    <property type="match status" value="1"/>
</dbReference>
<dbReference type="NCBIfam" id="TIGR01494">
    <property type="entry name" value="ATPase_P-type"/>
    <property type="match status" value="3"/>
</dbReference>
<dbReference type="FunFam" id="3.40.50.1000:FF:000001">
    <property type="entry name" value="Phospholipid-transporting ATPase IC"/>
    <property type="match status" value="1"/>
</dbReference>
<dbReference type="SFLD" id="SFLDS00003">
    <property type="entry name" value="Haloacid_Dehalogenase"/>
    <property type="match status" value="1"/>
</dbReference>
<evidence type="ECO:0000256" key="11">
    <source>
        <dbReference type="SAM" id="Phobius"/>
    </source>
</evidence>
<keyword evidence="2" id="KW-1003">Cell membrane</keyword>
<dbReference type="GO" id="GO:0046872">
    <property type="term" value="F:metal ion binding"/>
    <property type="evidence" value="ECO:0007669"/>
    <property type="project" value="UniProtKB-KW"/>
</dbReference>
<evidence type="ECO:0000256" key="7">
    <source>
        <dbReference type="ARBA" id="ARBA00022842"/>
    </source>
</evidence>
<dbReference type="PRINTS" id="PR00119">
    <property type="entry name" value="CATATPASE"/>
</dbReference>
<evidence type="ECO:0000259" key="12">
    <source>
        <dbReference type="SMART" id="SM00831"/>
    </source>
</evidence>
<dbReference type="InterPro" id="IPR059000">
    <property type="entry name" value="ATPase_P-type_domA"/>
</dbReference>
<feature type="transmembrane region" description="Helical" evidence="11">
    <location>
        <begin position="827"/>
        <end position="850"/>
    </location>
</feature>
<dbReference type="Pfam" id="PF00690">
    <property type="entry name" value="Cation_ATPase_N"/>
    <property type="match status" value="1"/>
</dbReference>
<evidence type="ECO:0000256" key="5">
    <source>
        <dbReference type="ARBA" id="ARBA00022741"/>
    </source>
</evidence>
<dbReference type="InterPro" id="IPR044492">
    <property type="entry name" value="P_typ_ATPase_HD_dom"/>
</dbReference>
<sequence length="977" mass="106872">MQNNKLNDTVKTEQNEEQAWHALTAEDVLRHLEVQDAGLGDEQVARRIAQYGQNELQEAPRPTFWHMLWDQFNNFVVILLIVASIVSALLGEYIEAGAIMAIVVLNAVLGIVQEQRAEEALAALKKLAAPDAQVLRNGSRQVVPARELVPGDIVFLEAGNYVPADVRLLEAINLRVEEASLTGESLPVQKSAASIMDKDVPIGDRKNTAFMGTLVSYGRGRGVVVGTGMRTQLGLIATMLQTVESEETPLQRRLDELGKTLSIASLILVAIVFIVALINYTNINELFSGPVQYFTDYAEVITEAFIIAISLAIAAVPEGLPAVVTISLALGMREMIRRHALIRKLSSVETLGSATVICSDKTGTLTQNEMTVTRLWVDGQYFGVTGSGYVPEGDFTVDDKPVDVTKYPAALTTLWLGVLNNDAELEITGETDSEETYRIVGDPTEGALLVAAAKAGALPIDVKQAYPRENEVPFDSERKRMITVHEVSEPSPEDISPFYDDKKRDWSVIAIKGAPDMVLDLCTHYQTMDDQSKPMTDEKRQRVLEANDLMTKDALRVLGMAYRIEKEAPGENGKLKAEEVEQDLVFVGLQGMIDPARPEVKSALVEGGNAGIRTVMITGDYPNTARAIAEAIGLLKPGHKVATGADIDKMDVDTLRAEIKETDVFARVSPEHKMKIVDALQANDEVVAMTGDGVNDAPAIKRADIGVAMGITGTDVAKETADMVLTDDNYASIVSAVEQGRIIYSNIRKFVFFLLSSNVAEIMIIFLATLAGLPAPLTAIQLLWLNLVTDGAPALALAMEKGDPGIMMEKPHAKNEPIINRTMGMGIIIQTITQTTAVLTAFGLGLYWHIDQALPVGVNPIVGLIQHDWFGVDVQTAETMAFLTLSLCELFRSYTVRSERASLFSIGVFSNKYMQYAVGLSVFLLILVAAVPFLQPIFNTHWLNLNEWLVVIGLALLPAISEEITKFFLRRKEWQVK</sequence>
<dbReference type="Gene3D" id="3.40.50.1000">
    <property type="entry name" value="HAD superfamily/HAD-like"/>
    <property type="match status" value="1"/>
</dbReference>
<dbReference type="EMBL" id="JACNJN010000187">
    <property type="protein sequence ID" value="MBC8336732.1"/>
    <property type="molecule type" value="Genomic_DNA"/>
</dbReference>
<dbReference type="SFLD" id="SFLDF00027">
    <property type="entry name" value="p-type_atpase"/>
    <property type="match status" value="1"/>
</dbReference>
<comment type="subcellular location">
    <subcellularLocation>
        <location evidence="1">Cell membrane</location>
        <topology evidence="1">Multi-pass membrane protein</topology>
    </subcellularLocation>
</comment>
<dbReference type="GO" id="GO:0005388">
    <property type="term" value="F:P-type calcium transporter activity"/>
    <property type="evidence" value="ECO:0007669"/>
    <property type="project" value="TreeGrafter"/>
</dbReference>
<dbReference type="GO" id="GO:0016887">
    <property type="term" value="F:ATP hydrolysis activity"/>
    <property type="evidence" value="ECO:0007669"/>
    <property type="project" value="InterPro"/>
</dbReference>
<dbReference type="AlphaFoldDB" id="A0A8J6TKL2"/>
<keyword evidence="3 11" id="KW-0812">Transmembrane</keyword>
<name>A0A8J6TKL2_9CHLR</name>
<dbReference type="Pfam" id="PF00122">
    <property type="entry name" value="E1-E2_ATPase"/>
    <property type="match status" value="1"/>
</dbReference>
<dbReference type="Pfam" id="PF13246">
    <property type="entry name" value="Cation_ATPase"/>
    <property type="match status" value="1"/>
</dbReference>
<keyword evidence="10 11" id="KW-0472">Membrane</keyword>
<dbReference type="Gene3D" id="2.70.150.10">
    <property type="entry name" value="Calcium-transporting ATPase, cytoplasmic transduction domain A"/>
    <property type="match status" value="1"/>
</dbReference>